<organism evidence="6 7">
    <name type="scientific">Kibdelosporangium persicum</name>
    <dbReference type="NCBI Taxonomy" id="2698649"/>
    <lineage>
        <taxon>Bacteria</taxon>
        <taxon>Bacillati</taxon>
        <taxon>Actinomycetota</taxon>
        <taxon>Actinomycetes</taxon>
        <taxon>Pseudonocardiales</taxon>
        <taxon>Pseudonocardiaceae</taxon>
        <taxon>Kibdelosporangium</taxon>
    </lineage>
</organism>
<dbReference type="InterPro" id="IPR009057">
    <property type="entry name" value="Homeodomain-like_sf"/>
</dbReference>
<evidence type="ECO:0000256" key="2">
    <source>
        <dbReference type="ARBA" id="ARBA00023125"/>
    </source>
</evidence>
<evidence type="ECO:0000256" key="3">
    <source>
        <dbReference type="ARBA" id="ARBA00023163"/>
    </source>
</evidence>
<name>A0ABX2EVR5_9PSEU</name>
<keyword evidence="2 4" id="KW-0238">DNA-binding</keyword>
<keyword evidence="3" id="KW-0804">Transcription</keyword>
<dbReference type="Gene3D" id="1.10.357.10">
    <property type="entry name" value="Tetracycline Repressor, domain 2"/>
    <property type="match status" value="1"/>
</dbReference>
<dbReference type="PANTHER" id="PTHR30055:SF234">
    <property type="entry name" value="HTH-TYPE TRANSCRIPTIONAL REGULATOR BETI"/>
    <property type="match status" value="1"/>
</dbReference>
<dbReference type="PROSITE" id="PS50977">
    <property type="entry name" value="HTH_TETR_2"/>
    <property type="match status" value="1"/>
</dbReference>
<dbReference type="RefSeq" id="WP_173123548.1">
    <property type="nucleotide sequence ID" value="NZ_CBCSGW010000039.1"/>
</dbReference>
<evidence type="ECO:0000259" key="5">
    <source>
        <dbReference type="PROSITE" id="PS50977"/>
    </source>
</evidence>
<accession>A0ABX2EVR5</accession>
<proteinExistence type="predicted"/>
<dbReference type="SUPFAM" id="SSF46689">
    <property type="entry name" value="Homeodomain-like"/>
    <property type="match status" value="1"/>
</dbReference>
<dbReference type="PANTHER" id="PTHR30055">
    <property type="entry name" value="HTH-TYPE TRANSCRIPTIONAL REGULATOR RUTR"/>
    <property type="match status" value="1"/>
</dbReference>
<dbReference type="SUPFAM" id="SSF48498">
    <property type="entry name" value="Tetracyclin repressor-like, C-terminal domain"/>
    <property type="match status" value="1"/>
</dbReference>
<dbReference type="Proteomes" id="UP000763557">
    <property type="component" value="Unassembled WGS sequence"/>
</dbReference>
<keyword evidence="1" id="KW-0805">Transcription regulation</keyword>
<feature type="domain" description="HTH tetR-type" evidence="5">
    <location>
        <begin position="6"/>
        <end position="65"/>
    </location>
</feature>
<dbReference type="InterPro" id="IPR050109">
    <property type="entry name" value="HTH-type_TetR-like_transc_reg"/>
</dbReference>
<evidence type="ECO:0000313" key="7">
    <source>
        <dbReference type="Proteomes" id="UP000763557"/>
    </source>
</evidence>
<comment type="caution">
    <text evidence="6">The sequence shown here is derived from an EMBL/GenBank/DDBJ whole genome shotgun (WGS) entry which is preliminary data.</text>
</comment>
<keyword evidence="7" id="KW-1185">Reference proteome</keyword>
<gene>
    <name evidence="6" type="ORF">GC106_3120</name>
</gene>
<evidence type="ECO:0000313" key="6">
    <source>
        <dbReference type="EMBL" id="NRN63111.1"/>
    </source>
</evidence>
<dbReference type="GO" id="GO:0003677">
    <property type="term" value="F:DNA binding"/>
    <property type="evidence" value="ECO:0007669"/>
    <property type="project" value="UniProtKB-KW"/>
</dbReference>
<dbReference type="InterPro" id="IPR001647">
    <property type="entry name" value="HTH_TetR"/>
</dbReference>
<dbReference type="InterPro" id="IPR036271">
    <property type="entry name" value="Tet_transcr_reg_TetR-rel_C_sf"/>
</dbReference>
<sequence length="190" mass="20618">MPPRRTDLREHLVTTAADMIAENPAGLTVRAIAKRAGVADGLLYNHFTDKEELLAAALTMHVRNVESGLHELPEPGTKTLEENLASHLEYGLALHKAILPGFAAFLGQPAVLERLERTGHGGHWRDRLAAYLKAEQDLGRVKDHADTATATALIVGICHETVLSGLLSHSPTTKHPDVDKIVQTVLDGIR</sequence>
<dbReference type="Pfam" id="PF00440">
    <property type="entry name" value="TetR_N"/>
    <property type="match status" value="1"/>
</dbReference>
<reference evidence="6 7" key="1">
    <citation type="submission" date="2020-01" db="EMBL/GenBank/DDBJ databases">
        <title>Kibdelosporangium persica a novel Actinomycetes from a hot desert in Iran.</title>
        <authorList>
            <person name="Safaei N."/>
            <person name="Zaburannyi N."/>
            <person name="Mueller R."/>
            <person name="Wink J."/>
        </authorList>
    </citation>
    <scope>NUCLEOTIDE SEQUENCE [LARGE SCALE GENOMIC DNA]</scope>
    <source>
        <strain evidence="6 7">4NS15</strain>
    </source>
</reference>
<evidence type="ECO:0000256" key="4">
    <source>
        <dbReference type="PROSITE-ProRule" id="PRU00335"/>
    </source>
</evidence>
<dbReference type="Gene3D" id="1.10.10.60">
    <property type="entry name" value="Homeodomain-like"/>
    <property type="match status" value="1"/>
</dbReference>
<dbReference type="EMBL" id="JAAATY010000001">
    <property type="protein sequence ID" value="NRN63111.1"/>
    <property type="molecule type" value="Genomic_DNA"/>
</dbReference>
<protein>
    <submittedName>
        <fullName evidence="6">DNA-binding transcriptional regulator, AcrR family</fullName>
    </submittedName>
</protein>
<dbReference type="PRINTS" id="PR00455">
    <property type="entry name" value="HTHTETR"/>
</dbReference>
<evidence type="ECO:0000256" key="1">
    <source>
        <dbReference type="ARBA" id="ARBA00023015"/>
    </source>
</evidence>
<feature type="DNA-binding region" description="H-T-H motif" evidence="4">
    <location>
        <begin position="28"/>
        <end position="47"/>
    </location>
</feature>